<dbReference type="PROSITE" id="PS01086">
    <property type="entry name" value="RIBUL_P_3_EPIMER_2"/>
    <property type="match status" value="1"/>
</dbReference>
<name>A0ABS0PK94_9BRAD</name>
<feature type="active site" description="Proton acceptor" evidence="10">
    <location>
        <position position="37"/>
    </location>
</feature>
<evidence type="ECO:0000256" key="6">
    <source>
        <dbReference type="ARBA" id="ARBA00009541"/>
    </source>
</evidence>
<dbReference type="SUPFAM" id="SSF51366">
    <property type="entry name" value="Ribulose-phoshate binding barrel"/>
    <property type="match status" value="1"/>
</dbReference>
<comment type="pathway">
    <text evidence="10">Carbohydrate degradation.</text>
</comment>
<feature type="binding site" evidence="10">
    <location>
        <position position="10"/>
    </location>
    <ligand>
        <name>substrate</name>
    </ligand>
</feature>
<reference evidence="12 13" key="1">
    <citation type="submission" date="2020-07" db="EMBL/GenBank/DDBJ databases">
        <title>Bradyrhizobium diversity isolated from nodules of indigenous legumes of Western Australia.</title>
        <authorList>
            <person name="Klepa M.S."/>
        </authorList>
    </citation>
    <scope>NUCLEOTIDE SEQUENCE [LARGE SCALE GENOMIC DNA]</scope>
    <source>
        <strain evidence="12 13">CNPSo 4010</strain>
    </source>
</reference>
<feature type="binding site" evidence="10">
    <location>
        <position position="68"/>
    </location>
    <ligand>
        <name>a divalent metal cation</name>
        <dbReference type="ChEBI" id="CHEBI:60240"/>
    </ligand>
</feature>
<comment type="cofactor">
    <cofactor evidence="3">
        <name>Co(2+)</name>
        <dbReference type="ChEBI" id="CHEBI:48828"/>
    </cofactor>
</comment>
<evidence type="ECO:0000256" key="4">
    <source>
        <dbReference type="ARBA" id="ARBA00001947"/>
    </source>
</evidence>
<dbReference type="InterPro" id="IPR026019">
    <property type="entry name" value="Ribul_P_3_epim"/>
</dbReference>
<feature type="binding site" evidence="10">
    <location>
        <position position="175"/>
    </location>
    <ligand>
        <name>a divalent metal cation</name>
        <dbReference type="ChEBI" id="CHEBI:60240"/>
    </ligand>
</feature>
<sequence length="245" mass="26041">MTKEILIAPSILAADFARLGEEITAIDAAGADWIHCDVMDGHFVPNISFGADVIKAIRPMTKKVFDVHLMIAPVDPYIEAFAKAGADVITVHVEAGPHLDRSLQAIRALGKKAGVSLCPATPEAVVEYVLDRIDLVLVMTVNPGFGGQSFLESQIEKIGRIRTMIGDRPIRLEVDGGITGDTAVTVAAAGADTLVAGSAVFRGKNCAEYAANIAAIRLAAEAARVTRLQDISAQALRTRETSRIR</sequence>
<feature type="binding site" evidence="10">
    <location>
        <position position="35"/>
    </location>
    <ligand>
        <name>a divalent metal cation</name>
        <dbReference type="ChEBI" id="CHEBI:60240"/>
    </ligand>
</feature>
<dbReference type="NCBIfam" id="NF004076">
    <property type="entry name" value="PRK05581.1-4"/>
    <property type="match status" value="1"/>
</dbReference>
<comment type="cofactor">
    <cofactor evidence="5">
        <name>Fe(2+)</name>
        <dbReference type="ChEBI" id="CHEBI:29033"/>
    </cofactor>
</comment>
<accession>A0ABS0PK94</accession>
<evidence type="ECO:0000256" key="2">
    <source>
        <dbReference type="ARBA" id="ARBA00001936"/>
    </source>
</evidence>
<dbReference type="Pfam" id="PF00834">
    <property type="entry name" value="Ribul_P_3_epim"/>
    <property type="match status" value="1"/>
</dbReference>
<feature type="binding site" evidence="10">
    <location>
        <begin position="144"/>
        <end position="147"/>
    </location>
    <ligand>
        <name>substrate</name>
    </ligand>
</feature>
<dbReference type="Proteomes" id="UP000807370">
    <property type="component" value="Unassembled WGS sequence"/>
</dbReference>
<comment type="similarity">
    <text evidence="6 10 11">Belongs to the ribulose-phosphate 3-epimerase family.</text>
</comment>
<evidence type="ECO:0000313" key="13">
    <source>
        <dbReference type="Proteomes" id="UP000807370"/>
    </source>
</evidence>
<dbReference type="HAMAP" id="MF_02227">
    <property type="entry name" value="RPE"/>
    <property type="match status" value="1"/>
</dbReference>
<feature type="binding site" evidence="10">
    <location>
        <begin position="197"/>
        <end position="198"/>
    </location>
    <ligand>
        <name>substrate</name>
    </ligand>
</feature>
<organism evidence="12 13">
    <name type="scientific">Bradyrhizobium agreste</name>
    <dbReference type="NCBI Taxonomy" id="2751811"/>
    <lineage>
        <taxon>Bacteria</taxon>
        <taxon>Pseudomonadati</taxon>
        <taxon>Pseudomonadota</taxon>
        <taxon>Alphaproteobacteria</taxon>
        <taxon>Hyphomicrobiales</taxon>
        <taxon>Nitrobacteraceae</taxon>
        <taxon>Bradyrhizobium</taxon>
    </lineage>
</organism>
<dbReference type="CDD" id="cd00429">
    <property type="entry name" value="RPE"/>
    <property type="match status" value="1"/>
</dbReference>
<dbReference type="GO" id="GO:0004750">
    <property type="term" value="F:D-ribulose-phosphate 3-epimerase activity"/>
    <property type="evidence" value="ECO:0007669"/>
    <property type="project" value="UniProtKB-EC"/>
</dbReference>
<gene>
    <name evidence="10" type="primary">rpe</name>
    <name evidence="12" type="ORF">HZZ13_07480</name>
</gene>
<dbReference type="InterPro" id="IPR011060">
    <property type="entry name" value="RibuloseP-bd_barrel"/>
</dbReference>
<dbReference type="EMBL" id="JACCHP010000004">
    <property type="protein sequence ID" value="MBH5397635.1"/>
    <property type="molecule type" value="Genomic_DNA"/>
</dbReference>
<evidence type="ECO:0000256" key="1">
    <source>
        <dbReference type="ARBA" id="ARBA00001782"/>
    </source>
</evidence>
<comment type="catalytic activity">
    <reaction evidence="1 10 11">
        <text>D-ribulose 5-phosphate = D-xylulose 5-phosphate</text>
        <dbReference type="Rhea" id="RHEA:13677"/>
        <dbReference type="ChEBI" id="CHEBI:57737"/>
        <dbReference type="ChEBI" id="CHEBI:58121"/>
        <dbReference type="EC" id="5.1.3.1"/>
    </reaction>
</comment>
<evidence type="ECO:0000256" key="3">
    <source>
        <dbReference type="ARBA" id="ARBA00001941"/>
    </source>
</evidence>
<protein>
    <recommendedName>
        <fullName evidence="7 10">Ribulose-phosphate 3-epimerase</fullName>
        <ecNumber evidence="7 10">5.1.3.1</ecNumber>
    </recommendedName>
</protein>
<feature type="binding site" evidence="10">
    <location>
        <position position="68"/>
    </location>
    <ligand>
        <name>substrate</name>
    </ligand>
</feature>
<evidence type="ECO:0000256" key="9">
    <source>
        <dbReference type="ARBA" id="ARBA00023235"/>
    </source>
</evidence>
<evidence type="ECO:0000256" key="5">
    <source>
        <dbReference type="ARBA" id="ARBA00001954"/>
    </source>
</evidence>
<evidence type="ECO:0000256" key="11">
    <source>
        <dbReference type="PIRNR" id="PIRNR001461"/>
    </source>
</evidence>
<evidence type="ECO:0000256" key="10">
    <source>
        <dbReference type="HAMAP-Rule" id="MF_02227"/>
    </source>
</evidence>
<dbReference type="InterPro" id="IPR013785">
    <property type="entry name" value="Aldolase_TIM"/>
</dbReference>
<keyword evidence="9 10" id="KW-0413">Isomerase</keyword>
<evidence type="ECO:0000313" key="12">
    <source>
        <dbReference type="EMBL" id="MBH5397635.1"/>
    </source>
</evidence>
<comment type="cofactor">
    <cofactor evidence="10">
        <name>a divalent metal cation</name>
        <dbReference type="ChEBI" id="CHEBI:60240"/>
    </cofactor>
    <text evidence="10">Binds 1 divalent metal cation per subunit.</text>
</comment>
<dbReference type="NCBIfam" id="TIGR01163">
    <property type="entry name" value="rpe"/>
    <property type="match status" value="1"/>
</dbReference>
<comment type="caution">
    <text evidence="12">The sequence shown here is derived from an EMBL/GenBank/DDBJ whole genome shotgun (WGS) entry which is preliminary data.</text>
</comment>
<feature type="binding site" evidence="10">
    <location>
        <position position="37"/>
    </location>
    <ligand>
        <name>a divalent metal cation</name>
        <dbReference type="ChEBI" id="CHEBI:60240"/>
    </ligand>
</feature>
<evidence type="ECO:0000256" key="8">
    <source>
        <dbReference type="ARBA" id="ARBA00022723"/>
    </source>
</evidence>
<dbReference type="Gene3D" id="3.20.20.70">
    <property type="entry name" value="Aldolase class I"/>
    <property type="match status" value="1"/>
</dbReference>
<feature type="binding site" evidence="10">
    <location>
        <begin position="175"/>
        <end position="177"/>
    </location>
    <ligand>
        <name>substrate</name>
    </ligand>
</feature>
<comment type="cofactor">
    <cofactor evidence="2">
        <name>Mn(2+)</name>
        <dbReference type="ChEBI" id="CHEBI:29035"/>
    </cofactor>
</comment>
<comment type="function">
    <text evidence="10">Catalyzes the reversible epimerization of D-ribulose 5-phosphate to D-xylulose 5-phosphate.</text>
</comment>
<dbReference type="PIRSF" id="PIRSF001461">
    <property type="entry name" value="RPE"/>
    <property type="match status" value="1"/>
</dbReference>
<keyword evidence="8 10" id="KW-0479">Metal-binding</keyword>
<dbReference type="InterPro" id="IPR000056">
    <property type="entry name" value="Ribul_P_3_epim-like"/>
</dbReference>
<keyword evidence="10 11" id="KW-0119">Carbohydrate metabolism</keyword>
<keyword evidence="13" id="KW-1185">Reference proteome</keyword>
<comment type="cofactor">
    <cofactor evidence="4">
        <name>Zn(2+)</name>
        <dbReference type="ChEBI" id="CHEBI:29105"/>
    </cofactor>
</comment>
<feature type="active site" description="Proton donor" evidence="10">
    <location>
        <position position="175"/>
    </location>
</feature>
<dbReference type="PANTHER" id="PTHR11749">
    <property type="entry name" value="RIBULOSE-5-PHOSPHATE-3-EPIMERASE"/>
    <property type="match status" value="1"/>
</dbReference>
<dbReference type="EC" id="5.1.3.1" evidence="7 10"/>
<proteinExistence type="inferred from homology"/>
<dbReference type="RefSeq" id="WP_197959003.1">
    <property type="nucleotide sequence ID" value="NZ_JACCHP010000004.1"/>
</dbReference>
<evidence type="ECO:0000256" key="7">
    <source>
        <dbReference type="ARBA" id="ARBA00013188"/>
    </source>
</evidence>